<evidence type="ECO:0000313" key="4">
    <source>
        <dbReference type="Proteomes" id="UP001142489"/>
    </source>
</evidence>
<evidence type="ECO:0000313" key="3">
    <source>
        <dbReference type="EMBL" id="KAJ7320439.1"/>
    </source>
</evidence>
<reference evidence="3" key="1">
    <citation type="journal article" date="2023" name="DNA Res.">
        <title>Chromosome-level genome assembly of Phrynocephalus forsythii using third-generation DNA sequencing and Hi-C analysis.</title>
        <authorList>
            <person name="Qi Y."/>
            <person name="Zhao W."/>
            <person name="Zhao Y."/>
            <person name="Niu C."/>
            <person name="Cao S."/>
            <person name="Zhang Y."/>
        </authorList>
    </citation>
    <scope>NUCLEOTIDE SEQUENCE</scope>
    <source>
        <tissue evidence="3">Muscle</tissue>
    </source>
</reference>
<gene>
    <name evidence="3" type="ORF">JRQ81_019950</name>
</gene>
<name>A0A9Q1AYG2_9SAUR</name>
<comment type="caution">
    <text evidence="3">The sequence shown here is derived from an EMBL/GenBank/DDBJ whole genome shotgun (WGS) entry which is preliminary data.</text>
</comment>
<dbReference type="OrthoDB" id="434647at2759"/>
<evidence type="ECO:0000256" key="1">
    <source>
        <dbReference type="SAM" id="MobiDB-lite"/>
    </source>
</evidence>
<dbReference type="AlphaFoldDB" id="A0A9Q1AYG2"/>
<feature type="chain" id="PRO_5040504204" evidence="2">
    <location>
        <begin position="16"/>
        <end position="194"/>
    </location>
</feature>
<accession>A0A9Q1AYG2</accession>
<protein>
    <submittedName>
        <fullName evidence="3">Uncharacterized protein</fullName>
    </submittedName>
</protein>
<proteinExistence type="predicted"/>
<dbReference type="Proteomes" id="UP001142489">
    <property type="component" value="Unassembled WGS sequence"/>
</dbReference>
<keyword evidence="2" id="KW-0732">Signal</keyword>
<keyword evidence="4" id="KW-1185">Reference proteome</keyword>
<sequence>MAFVVWLLSPYTSEATLLYCNFVHPTLSRKEKEIDRFILQAKKRGYKTLVNFGKSTFNVEATAAVQVATKSQGALAVRLHSFSMQDLLSIPDTEPVHYSDPLYLEDQELRRHPIRHWALAHPLGSDSNKGDFWSDPELSAGPRAQRKEEEDPALSRPLARSQSLRVVKRKPPLKEGSTRLGRSRTRKRADDQDS</sequence>
<organism evidence="3 4">
    <name type="scientific">Phrynocephalus forsythii</name>
    <dbReference type="NCBI Taxonomy" id="171643"/>
    <lineage>
        <taxon>Eukaryota</taxon>
        <taxon>Metazoa</taxon>
        <taxon>Chordata</taxon>
        <taxon>Craniata</taxon>
        <taxon>Vertebrata</taxon>
        <taxon>Euteleostomi</taxon>
        <taxon>Lepidosauria</taxon>
        <taxon>Squamata</taxon>
        <taxon>Bifurcata</taxon>
        <taxon>Unidentata</taxon>
        <taxon>Episquamata</taxon>
        <taxon>Toxicofera</taxon>
        <taxon>Iguania</taxon>
        <taxon>Acrodonta</taxon>
        <taxon>Agamidae</taxon>
        <taxon>Agaminae</taxon>
        <taxon>Phrynocephalus</taxon>
    </lineage>
</organism>
<dbReference type="EMBL" id="JAPFRF010000010">
    <property type="protein sequence ID" value="KAJ7320439.1"/>
    <property type="molecule type" value="Genomic_DNA"/>
</dbReference>
<feature type="signal peptide" evidence="2">
    <location>
        <begin position="1"/>
        <end position="15"/>
    </location>
</feature>
<feature type="region of interest" description="Disordered" evidence="1">
    <location>
        <begin position="128"/>
        <end position="194"/>
    </location>
</feature>
<evidence type="ECO:0000256" key="2">
    <source>
        <dbReference type="SAM" id="SignalP"/>
    </source>
</evidence>